<dbReference type="EMBL" id="AZMM01015128">
    <property type="protein sequence ID" value="ETJ30355.1"/>
    <property type="molecule type" value="Genomic_DNA"/>
</dbReference>
<reference evidence="1" key="1">
    <citation type="submission" date="2013-12" db="EMBL/GenBank/DDBJ databases">
        <title>A Varibaculum cambriense genome reconstructed from a premature infant gut community with otherwise low bacterial novelty that shifts toward anaerobic metabolism during the third week of life.</title>
        <authorList>
            <person name="Brown C.T."/>
            <person name="Sharon I."/>
            <person name="Thomas B.C."/>
            <person name="Castelle C.J."/>
            <person name="Morowitz M.J."/>
            <person name="Banfield J.F."/>
        </authorList>
    </citation>
    <scope>NUCLEOTIDE SEQUENCE</scope>
</reference>
<evidence type="ECO:0000313" key="1">
    <source>
        <dbReference type="EMBL" id="ETJ30355.1"/>
    </source>
</evidence>
<protein>
    <submittedName>
        <fullName evidence="1">Transcriptional regulator HilA</fullName>
    </submittedName>
</protein>
<gene>
    <name evidence="1" type="ORF">Q604_UNBC15128G0001</name>
</gene>
<organism evidence="1">
    <name type="scientific">human gut metagenome</name>
    <dbReference type="NCBI Taxonomy" id="408170"/>
    <lineage>
        <taxon>unclassified sequences</taxon>
        <taxon>metagenomes</taxon>
        <taxon>organismal metagenomes</taxon>
    </lineage>
</organism>
<feature type="non-terminal residue" evidence="1">
    <location>
        <position position="95"/>
    </location>
</feature>
<feature type="non-terminal residue" evidence="1">
    <location>
        <position position="1"/>
    </location>
</feature>
<proteinExistence type="predicted"/>
<comment type="caution">
    <text evidence="1">The sequence shown here is derived from an EMBL/GenBank/DDBJ whole genome shotgun (WGS) entry which is preliminary data.</text>
</comment>
<name>W1XLN6_9ZZZZ</name>
<dbReference type="AlphaFoldDB" id="W1XLN6"/>
<accession>W1XLN6</accession>
<sequence>HARTHKLIDHQSIDFHPDNPLSVLLSQVINILIEKIPNINFKSINTQQMPSLDSAVMYMNGRMEMYRYTPESLKRALVIFRDCVSTQPQNTLPYC</sequence>